<feature type="transmembrane region" description="Helical" evidence="6">
    <location>
        <begin position="496"/>
        <end position="515"/>
    </location>
</feature>
<keyword evidence="4 6" id="KW-1133">Transmembrane helix</keyword>
<dbReference type="InterPro" id="IPR049452">
    <property type="entry name" value="Anoctamin_TM"/>
</dbReference>
<accession>A0AAV7KZY2</accession>
<proteinExistence type="inferred from homology"/>
<dbReference type="Pfam" id="PF04547">
    <property type="entry name" value="Anoctamin"/>
    <property type="match status" value="1"/>
</dbReference>
<evidence type="ECO:0000313" key="8">
    <source>
        <dbReference type="EMBL" id="KAJ1081778.1"/>
    </source>
</evidence>
<dbReference type="PANTHER" id="PTHR12308:SF36">
    <property type="entry name" value="ANOCTAMIN"/>
    <property type="match status" value="1"/>
</dbReference>
<evidence type="ECO:0000259" key="7">
    <source>
        <dbReference type="Pfam" id="PF04547"/>
    </source>
</evidence>
<feature type="domain" description="Anoctamin transmembrane" evidence="7">
    <location>
        <begin position="194"/>
        <end position="619"/>
    </location>
</feature>
<dbReference type="AlphaFoldDB" id="A0AAV7KZY2"/>
<reference evidence="8" key="1">
    <citation type="journal article" date="2022" name="bioRxiv">
        <title>Sequencing and chromosome-scale assembly of the giantPleurodeles waltlgenome.</title>
        <authorList>
            <person name="Brown T."/>
            <person name="Elewa A."/>
            <person name="Iarovenko S."/>
            <person name="Subramanian E."/>
            <person name="Araus A.J."/>
            <person name="Petzold A."/>
            <person name="Susuki M."/>
            <person name="Suzuki K.-i.T."/>
            <person name="Hayashi T."/>
            <person name="Toyoda A."/>
            <person name="Oliveira C."/>
            <person name="Osipova E."/>
            <person name="Leigh N.D."/>
            <person name="Simon A."/>
            <person name="Yun M.H."/>
        </authorList>
    </citation>
    <scope>NUCLEOTIDE SEQUENCE</scope>
    <source>
        <strain evidence="8">20211129_DDA</strain>
        <tissue evidence="8">Liver</tissue>
    </source>
</reference>
<feature type="transmembrane region" description="Helical" evidence="6">
    <location>
        <begin position="586"/>
        <end position="607"/>
    </location>
</feature>
<dbReference type="EMBL" id="JANPWB010000016">
    <property type="protein sequence ID" value="KAJ1081778.1"/>
    <property type="molecule type" value="Genomic_DNA"/>
</dbReference>
<feature type="transmembrane region" description="Helical" evidence="6">
    <location>
        <begin position="194"/>
        <end position="217"/>
    </location>
</feature>
<protein>
    <recommendedName>
        <fullName evidence="6">Anoctamin</fullName>
    </recommendedName>
</protein>
<feature type="transmembrane region" description="Helical" evidence="6">
    <location>
        <begin position="543"/>
        <end position="565"/>
    </location>
</feature>
<evidence type="ECO:0000256" key="3">
    <source>
        <dbReference type="ARBA" id="ARBA00022692"/>
    </source>
</evidence>
<feature type="transmembrane region" description="Helical" evidence="6">
    <location>
        <begin position="309"/>
        <end position="333"/>
    </location>
</feature>
<name>A0AAV7KZY2_PLEWA</name>
<keyword evidence="5 6" id="KW-0472">Membrane</keyword>
<feature type="transmembrane region" description="Helical" evidence="6">
    <location>
        <begin position="237"/>
        <end position="255"/>
    </location>
</feature>
<evidence type="ECO:0000256" key="5">
    <source>
        <dbReference type="ARBA" id="ARBA00023136"/>
    </source>
</evidence>
<sequence length="643" mass="73445">MGSWTPVPCQCCLSPTIQSLAAIQLRHAVKPEAKRWLISRLEGRKKDGGARLLVHPGEDDDGSMILLSITPYSLLRGTEVLGLAKLDHSGSMRAFSYNNRASFPNAEKTEEFLTLAERQFLVKHEADSIRVRDEEYVPGYPKLRLYPGQPIVRCLQKYGIIEKFYPLHDEQQLRPLTQEWYKGLHLYSQPIDVVCAYFGVSVAFYFSFLGFFSVSLIPMALFGVAYYVFSLDFLDRHIIFAIFSVIWSTVTLELWKRHSAAAAYRWGTLQLKSQFEGPRGQYWGPLGINPITGRREPYYPSWKRKMRMLLASTPTVCAFLGLAVDGMVMFLYWERWAQGSYGTSSSILAPVWLLLPSITHTLYVELLNGIYKRVAIILTEWENHRVESAFQNHLTIKVLVFRFFNCFALLFYITFYMQDLPLLKKRLASLLIVSQVTNQFSECILPYLLHRLKLRKNNLKQRASEEQPLVDVVFTEGELPSYGGLFDDYMELFVQFGYASLFSCVYPLTAALLVLNNLMEIRTDALKVCKLHQKPFPCPASNIGVWQVAFETLGYFAVITNCFLISISPEVKELCRDTGVTPAISLLYAIGMEHVLIALKLVVAFAIPDEPSWVRLKLMQMDFSSWEALKRMEITQALATSEG</sequence>
<dbReference type="Proteomes" id="UP001066276">
    <property type="component" value="Chromosome 12"/>
</dbReference>
<comment type="caution">
    <text evidence="8">The sequence shown here is derived from an EMBL/GenBank/DDBJ whole genome shotgun (WGS) entry which is preliminary data.</text>
</comment>
<evidence type="ECO:0000256" key="2">
    <source>
        <dbReference type="ARBA" id="ARBA00009671"/>
    </source>
</evidence>
<feature type="transmembrane region" description="Helical" evidence="6">
    <location>
        <begin position="345"/>
        <end position="364"/>
    </location>
</feature>
<evidence type="ECO:0000256" key="6">
    <source>
        <dbReference type="RuleBase" id="RU280814"/>
    </source>
</evidence>
<comment type="caution">
    <text evidence="6">Lacks conserved residue(s) required for the propagation of feature annotation.</text>
</comment>
<feature type="transmembrane region" description="Helical" evidence="6">
    <location>
        <begin position="394"/>
        <end position="415"/>
    </location>
</feature>
<keyword evidence="9" id="KW-1185">Reference proteome</keyword>
<dbReference type="InterPro" id="IPR007632">
    <property type="entry name" value="Anoctamin"/>
</dbReference>
<dbReference type="GO" id="GO:0005886">
    <property type="term" value="C:plasma membrane"/>
    <property type="evidence" value="ECO:0007669"/>
    <property type="project" value="TreeGrafter"/>
</dbReference>
<organism evidence="8 9">
    <name type="scientific">Pleurodeles waltl</name>
    <name type="common">Iberian ribbed newt</name>
    <dbReference type="NCBI Taxonomy" id="8319"/>
    <lineage>
        <taxon>Eukaryota</taxon>
        <taxon>Metazoa</taxon>
        <taxon>Chordata</taxon>
        <taxon>Craniata</taxon>
        <taxon>Vertebrata</taxon>
        <taxon>Euteleostomi</taxon>
        <taxon>Amphibia</taxon>
        <taxon>Batrachia</taxon>
        <taxon>Caudata</taxon>
        <taxon>Salamandroidea</taxon>
        <taxon>Salamandridae</taxon>
        <taxon>Pleurodelinae</taxon>
        <taxon>Pleurodeles</taxon>
    </lineage>
</organism>
<keyword evidence="3 6" id="KW-0812">Transmembrane</keyword>
<evidence type="ECO:0000256" key="1">
    <source>
        <dbReference type="ARBA" id="ARBA00004141"/>
    </source>
</evidence>
<feature type="transmembrane region" description="Helical" evidence="6">
    <location>
        <begin position="427"/>
        <end position="449"/>
    </location>
</feature>
<comment type="similarity">
    <text evidence="2 6">Belongs to the anoctamin family.</text>
</comment>
<gene>
    <name evidence="8" type="ORF">NDU88_001953</name>
</gene>
<comment type="subcellular location">
    <subcellularLocation>
        <location evidence="1 6">Membrane</location>
        <topology evidence="1 6">Multi-pass membrane protein</topology>
    </subcellularLocation>
</comment>
<dbReference type="PANTHER" id="PTHR12308">
    <property type="entry name" value="ANOCTAMIN"/>
    <property type="match status" value="1"/>
</dbReference>
<evidence type="ECO:0000313" key="9">
    <source>
        <dbReference type="Proteomes" id="UP001066276"/>
    </source>
</evidence>
<dbReference type="GO" id="GO:0005254">
    <property type="term" value="F:chloride channel activity"/>
    <property type="evidence" value="ECO:0007669"/>
    <property type="project" value="TreeGrafter"/>
</dbReference>
<evidence type="ECO:0000256" key="4">
    <source>
        <dbReference type="ARBA" id="ARBA00022989"/>
    </source>
</evidence>